<dbReference type="Proteomes" id="UP000286921">
    <property type="component" value="Unassembled WGS sequence"/>
</dbReference>
<reference evidence="4 5" key="1">
    <citation type="submission" date="2016-09" db="EMBL/GenBank/DDBJ databases">
        <title>Aspergillus awamori IFM 58123T.</title>
        <authorList>
            <person name="Kusuya Y."/>
            <person name="Shimizu M."/>
            <person name="Takahashi H."/>
            <person name="Yaguchi T."/>
        </authorList>
    </citation>
    <scope>NUCLEOTIDE SEQUENCE [LARGE SCALE GENOMIC DNA]</scope>
    <source>
        <strain evidence="4 5">IFM 58123</strain>
    </source>
</reference>
<dbReference type="STRING" id="105351.A0A401KTE9"/>
<dbReference type="GO" id="GO:0006351">
    <property type="term" value="P:DNA-templated transcription"/>
    <property type="evidence" value="ECO:0007669"/>
    <property type="project" value="InterPro"/>
</dbReference>
<dbReference type="PROSITE" id="PS51471">
    <property type="entry name" value="FE2OG_OXY"/>
    <property type="match status" value="1"/>
</dbReference>
<dbReference type="Gene3D" id="2.60.120.330">
    <property type="entry name" value="B-lactam Antibiotic, Isopenicillin N Synthase, Chain"/>
    <property type="match status" value="1"/>
</dbReference>
<name>A0A401KTE9_ASPAW</name>
<evidence type="ECO:0000313" key="4">
    <source>
        <dbReference type="EMBL" id="GCB22584.1"/>
    </source>
</evidence>
<dbReference type="GO" id="GO:0051213">
    <property type="term" value="F:dioxygenase activity"/>
    <property type="evidence" value="ECO:0007669"/>
    <property type="project" value="UniProtKB-KW"/>
</dbReference>
<dbReference type="GO" id="GO:0008270">
    <property type="term" value="F:zinc ion binding"/>
    <property type="evidence" value="ECO:0007669"/>
    <property type="project" value="InterPro"/>
</dbReference>
<protein>
    <submittedName>
        <fullName evidence="4">Probable 2-oxoglutarate-dependent dioxygenase At3g49630</fullName>
    </submittedName>
</protein>
<evidence type="ECO:0000256" key="2">
    <source>
        <dbReference type="ARBA" id="ARBA00023242"/>
    </source>
</evidence>
<dbReference type="GO" id="GO:0003677">
    <property type="term" value="F:DNA binding"/>
    <property type="evidence" value="ECO:0007669"/>
    <property type="project" value="InterPro"/>
</dbReference>
<dbReference type="AlphaFoldDB" id="A0A401KTE9"/>
<dbReference type="Pfam" id="PF03171">
    <property type="entry name" value="2OG-FeII_Oxy"/>
    <property type="match status" value="1"/>
</dbReference>
<dbReference type="SMART" id="SM00906">
    <property type="entry name" value="Fungal_trans"/>
    <property type="match status" value="1"/>
</dbReference>
<sequence>MTVTKIEIPTIDLRGYYEPTSPTSKEEVVAQVRAACLEHGFFQIEGHGVSLEVQRNMLAACKTFFDLPTDQKAELSLYKNTWRRGYEGYGEQTPHHAVLPDQKEAFFVGRDLPEDQIGFLKGPNVWPEQVPTNQFRGPVEEYFEALLKLGHRVMEVLVVGMGHPPSILDSFTGNAAMFLKLLRYPEHTFTDPRVFGSGAHTDYGGLTILLQDPGKHGLEVYHAATEQWIPVPAVEDRFVINLGDMVQRWTDGEYKSNLHRVINKASGERFAVPAFWHGDLEATNPLNPNDTSGETVQDFIRKKFYRDYSLPLAEEKGAIDVSLSDNGQSLTESPGSVVSGIATGDDFRMLGYLPDSDDQLANGAEQSQSAALSPSQGLVSPELEKAIRTIPPKPYTDTLVQYFLSEMNDQYYCLYPPTFSHDYATWWSGKANGQSLTPAFTALLLHVCACAILYLDVETRQQLESDLGENYASLSEQYHRTAKQLSNTIGPGKGGLTQVQQLFLGAIWYKTEALFVESWHALGAAIHEAQELGMHRSSSKAKVSEFEREMRRRIWCLLYTWDWQMSLLLSRPFIINSCCCSLELPNLRLETPNTEANTPSPVTSISLQCQLGQRISTVPGVMSGILSPNQAIAIQQEVTRWTETFPPIFHLTAPDTTHDHTHTYIPMQRHQLHALAHMVTFMPLKPCLTINPTTQNTPNLEKSLQPTAVSCALNLMQSAQQLLSHLLPANGKFHFAPFLMFDTAAYLCSALIHDKHRDLPQRDKVLECISLALSTLKDVARTAKTGATCYAVLAKIVGNIALSAQERELIWAQRSLATTSTTDIIDDAGRSSSDGNIAGQQNNGIVPSVSGGLDSSGITPYMHASASGLGLDAIPSMDLNLDLSDLNQIWDWDNLGLDLDIPGF</sequence>
<dbReference type="CDD" id="cd12148">
    <property type="entry name" value="fungal_TF_MHR"/>
    <property type="match status" value="1"/>
</dbReference>
<comment type="similarity">
    <text evidence="1">Belongs to the iron/ascorbate-dependent oxidoreductase family.</text>
</comment>
<dbReference type="Pfam" id="PF04082">
    <property type="entry name" value="Fungal_trans"/>
    <property type="match status" value="1"/>
</dbReference>
<dbReference type="Pfam" id="PF14226">
    <property type="entry name" value="DIOX_N"/>
    <property type="match status" value="1"/>
</dbReference>
<keyword evidence="2" id="KW-0539">Nucleus</keyword>
<dbReference type="InterPro" id="IPR007219">
    <property type="entry name" value="XnlR_reg_dom"/>
</dbReference>
<dbReference type="InterPro" id="IPR005123">
    <property type="entry name" value="Oxoglu/Fe-dep_dioxygenase_dom"/>
</dbReference>
<keyword evidence="4" id="KW-0223">Dioxygenase</keyword>
<keyword evidence="4" id="KW-0560">Oxidoreductase</keyword>
<evidence type="ECO:0000313" key="5">
    <source>
        <dbReference type="Proteomes" id="UP000286921"/>
    </source>
</evidence>
<evidence type="ECO:0000259" key="3">
    <source>
        <dbReference type="PROSITE" id="PS51471"/>
    </source>
</evidence>
<dbReference type="GO" id="GO:0044283">
    <property type="term" value="P:small molecule biosynthetic process"/>
    <property type="evidence" value="ECO:0007669"/>
    <property type="project" value="UniProtKB-ARBA"/>
</dbReference>
<feature type="domain" description="Fe2OG dioxygenase" evidence="3">
    <location>
        <begin position="172"/>
        <end position="279"/>
    </location>
</feature>
<evidence type="ECO:0000256" key="1">
    <source>
        <dbReference type="ARBA" id="ARBA00008056"/>
    </source>
</evidence>
<keyword evidence="5" id="KW-1185">Reference proteome</keyword>
<dbReference type="SUPFAM" id="SSF51197">
    <property type="entry name" value="Clavaminate synthase-like"/>
    <property type="match status" value="1"/>
</dbReference>
<dbReference type="InterPro" id="IPR044861">
    <property type="entry name" value="IPNS-like_FE2OG_OXY"/>
</dbReference>
<dbReference type="PANTHER" id="PTHR47990">
    <property type="entry name" value="2-OXOGLUTARATE (2OG) AND FE(II)-DEPENDENT OXYGENASE SUPERFAMILY PROTEIN-RELATED"/>
    <property type="match status" value="1"/>
</dbReference>
<accession>A0A401KTE9</accession>
<dbReference type="EMBL" id="BDHI01000014">
    <property type="protein sequence ID" value="GCB22584.1"/>
    <property type="molecule type" value="Genomic_DNA"/>
</dbReference>
<organism evidence="4 5">
    <name type="scientific">Aspergillus awamori</name>
    <name type="common">Black koji mold</name>
    <dbReference type="NCBI Taxonomy" id="105351"/>
    <lineage>
        <taxon>Eukaryota</taxon>
        <taxon>Fungi</taxon>
        <taxon>Dikarya</taxon>
        <taxon>Ascomycota</taxon>
        <taxon>Pezizomycotina</taxon>
        <taxon>Eurotiomycetes</taxon>
        <taxon>Eurotiomycetidae</taxon>
        <taxon>Eurotiales</taxon>
        <taxon>Aspergillaceae</taxon>
        <taxon>Aspergillus</taxon>
    </lineage>
</organism>
<dbReference type="InterPro" id="IPR027443">
    <property type="entry name" value="IPNS-like_sf"/>
</dbReference>
<comment type="caution">
    <text evidence="4">The sequence shown here is derived from an EMBL/GenBank/DDBJ whole genome shotgun (WGS) entry which is preliminary data.</text>
</comment>
<dbReference type="InterPro" id="IPR050231">
    <property type="entry name" value="Iron_ascorbate_oxido_reductase"/>
</dbReference>
<proteinExistence type="inferred from homology"/>
<dbReference type="InterPro" id="IPR026992">
    <property type="entry name" value="DIOX_N"/>
</dbReference>
<gene>
    <name evidence="4" type="ORF">AAWM_05469</name>
</gene>